<reference evidence="2 3" key="1">
    <citation type="submission" date="2012-02" db="EMBL/GenBank/DDBJ databases">
        <title>Complete genome sequence of Phycisphaera mikurensis NBRC 102666.</title>
        <authorList>
            <person name="Ankai A."/>
            <person name="Hosoyama A."/>
            <person name="Terui Y."/>
            <person name="Sekine M."/>
            <person name="Fukai R."/>
            <person name="Kato Y."/>
            <person name="Nakamura S."/>
            <person name="Yamada-Narita S."/>
            <person name="Kawakoshi A."/>
            <person name="Fukunaga Y."/>
            <person name="Yamazaki S."/>
            <person name="Fujita N."/>
        </authorList>
    </citation>
    <scope>NUCLEOTIDE SEQUENCE [LARGE SCALE GENOMIC DNA]</scope>
    <source>
        <strain evidence="3">NBRC 102666 / KCTC 22515 / FYK2301M01</strain>
    </source>
</reference>
<feature type="region of interest" description="Disordered" evidence="1">
    <location>
        <begin position="1"/>
        <end position="42"/>
    </location>
</feature>
<name>I0IEB8_PHYMF</name>
<evidence type="ECO:0000256" key="1">
    <source>
        <dbReference type="SAM" id="MobiDB-lite"/>
    </source>
</evidence>
<feature type="compositionally biased region" description="Basic and acidic residues" evidence="1">
    <location>
        <begin position="14"/>
        <end position="27"/>
    </location>
</feature>
<accession>I0IEB8</accession>
<dbReference type="STRING" id="1142394.PSMK_14470"/>
<protein>
    <submittedName>
        <fullName evidence="2">Uncharacterized protein</fullName>
    </submittedName>
</protein>
<sequence length="42" mass="4718">MGERRSGGAKKRRSVEAKKRGSEEVGKSRRGPGRSRQRPRPV</sequence>
<proteinExistence type="predicted"/>
<dbReference type="AlphaFoldDB" id="I0IEB8"/>
<evidence type="ECO:0000313" key="3">
    <source>
        <dbReference type="Proteomes" id="UP000007881"/>
    </source>
</evidence>
<dbReference type="Proteomes" id="UP000007881">
    <property type="component" value="Chromosome"/>
</dbReference>
<feature type="compositionally biased region" description="Basic residues" evidence="1">
    <location>
        <begin position="28"/>
        <end position="42"/>
    </location>
</feature>
<dbReference type="EMBL" id="AP012338">
    <property type="protein sequence ID" value="BAM03606.1"/>
    <property type="molecule type" value="Genomic_DNA"/>
</dbReference>
<evidence type="ECO:0000313" key="2">
    <source>
        <dbReference type="EMBL" id="BAM03606.1"/>
    </source>
</evidence>
<dbReference type="HOGENOM" id="CLU_3255558_0_0_0"/>
<dbReference type="KEGG" id="phm:PSMK_14470"/>
<keyword evidence="3" id="KW-1185">Reference proteome</keyword>
<gene>
    <name evidence="2" type="ordered locus">PSMK_14470</name>
</gene>
<organism evidence="2 3">
    <name type="scientific">Phycisphaera mikurensis (strain NBRC 102666 / KCTC 22515 / FYK2301M01)</name>
    <dbReference type="NCBI Taxonomy" id="1142394"/>
    <lineage>
        <taxon>Bacteria</taxon>
        <taxon>Pseudomonadati</taxon>
        <taxon>Planctomycetota</taxon>
        <taxon>Phycisphaerae</taxon>
        <taxon>Phycisphaerales</taxon>
        <taxon>Phycisphaeraceae</taxon>
        <taxon>Phycisphaera</taxon>
    </lineage>
</organism>